<reference evidence="1 2" key="1">
    <citation type="submission" date="2020-04" db="EMBL/GenBank/DDBJ databases">
        <title>Paraburkholderia sp. RP-4-7 isolated from soil.</title>
        <authorList>
            <person name="Dahal R.H."/>
        </authorList>
    </citation>
    <scope>NUCLEOTIDE SEQUENCE [LARGE SCALE GENOMIC DNA]</scope>
    <source>
        <strain evidence="1 2">RP-4-7</strain>
    </source>
</reference>
<organism evidence="1 2">
    <name type="scientific">Paraburkholderia polaris</name>
    <dbReference type="NCBI Taxonomy" id="2728848"/>
    <lineage>
        <taxon>Bacteria</taxon>
        <taxon>Pseudomonadati</taxon>
        <taxon>Pseudomonadota</taxon>
        <taxon>Betaproteobacteria</taxon>
        <taxon>Burkholderiales</taxon>
        <taxon>Burkholderiaceae</taxon>
        <taxon>Paraburkholderia</taxon>
    </lineage>
</organism>
<sequence>MKSIGDIAGTVTVARAEGETNNYPAAADVGNYYWYDQNSVDRFSFIVSVVLNKAILPQDGDSYTTELWIKQCVQAELT</sequence>
<name>A0A848IL21_9BURK</name>
<dbReference type="EMBL" id="JABBGJ010000039">
    <property type="protein sequence ID" value="NMM02411.1"/>
    <property type="molecule type" value="Genomic_DNA"/>
</dbReference>
<dbReference type="Proteomes" id="UP000544134">
    <property type="component" value="Unassembled WGS sequence"/>
</dbReference>
<evidence type="ECO:0000313" key="1">
    <source>
        <dbReference type="EMBL" id="NMM02411.1"/>
    </source>
</evidence>
<keyword evidence="2" id="KW-1185">Reference proteome</keyword>
<gene>
    <name evidence="1" type="ORF">HHL24_31375</name>
</gene>
<evidence type="ECO:0000313" key="2">
    <source>
        <dbReference type="Proteomes" id="UP000544134"/>
    </source>
</evidence>
<accession>A0A848IL21</accession>
<dbReference type="AlphaFoldDB" id="A0A848IL21"/>
<proteinExistence type="predicted"/>
<comment type="caution">
    <text evidence="1">The sequence shown here is derived from an EMBL/GenBank/DDBJ whole genome shotgun (WGS) entry which is preliminary data.</text>
</comment>
<protein>
    <submittedName>
        <fullName evidence="1">Uncharacterized protein</fullName>
    </submittedName>
</protein>